<reference evidence="3" key="1">
    <citation type="submission" date="2021-04" db="EMBL/GenBank/DDBJ databases">
        <title>Luteolibacter sp. 32A isolated from the skin of an Anderson's salamander (Ambystoma andersonii).</title>
        <authorList>
            <person name="Spergser J."/>
            <person name="Busse H.-J."/>
        </authorList>
    </citation>
    <scope>NUCLEOTIDE SEQUENCE</scope>
    <source>
        <strain evidence="3">32A</strain>
    </source>
</reference>
<dbReference type="EMBL" id="CP073100">
    <property type="protein sequence ID" value="QUE52876.1"/>
    <property type="molecule type" value="Genomic_DNA"/>
</dbReference>
<keyword evidence="4" id="KW-1185">Reference proteome</keyword>
<evidence type="ECO:0000313" key="3">
    <source>
        <dbReference type="EMBL" id="QUE52876.1"/>
    </source>
</evidence>
<evidence type="ECO:0000256" key="2">
    <source>
        <dbReference type="SAM" id="MobiDB-lite"/>
    </source>
</evidence>
<feature type="region of interest" description="Disordered" evidence="2">
    <location>
        <begin position="25"/>
        <end position="44"/>
    </location>
</feature>
<keyword evidence="1" id="KW-0175">Coiled coil</keyword>
<sequence length="384" mass="41834">MNSPFRKAVIVALGASYLCMHAPHARGEDKPADAKPKHDAKKPTAASLVADMGKSVAFIAHAAKDKISVKSKEARPFWSALRDCSKAVDQLEAGVKANDENTLKGLDALGVSVHQLAAAWGVLSGSHEGVEVTPGLKSLSKSYETFLFHFGPSVARKKMGGEVTEAEKAQLAAARAEVKSIKAQLKAIESKAKPKSYQQRFVHDIVGLCDETDKVTGNDLNAYCAYLFQYNRLKYTALAYNSLVDDWFPDFSKDWGTVVKENKTPGAGEFSNTAVTYYKDWKYSSQPVHKAGDYYEVTACVSVISESEEATYESYTESYSEETATEESAEELAQVTEEVSIDEDDHESFADESDGTDIDESMEDGSADEDDDGGGEDDGDDEDE</sequence>
<proteinExistence type="predicted"/>
<protein>
    <submittedName>
        <fullName evidence="3">Uncharacterized protein</fullName>
    </submittedName>
</protein>
<gene>
    <name evidence="3" type="ORF">KBB96_08275</name>
</gene>
<feature type="compositionally biased region" description="Acidic residues" evidence="2">
    <location>
        <begin position="321"/>
        <end position="330"/>
    </location>
</feature>
<feature type="compositionally biased region" description="Acidic residues" evidence="2">
    <location>
        <begin position="339"/>
        <end position="384"/>
    </location>
</feature>
<feature type="coiled-coil region" evidence="1">
    <location>
        <begin position="164"/>
        <end position="191"/>
    </location>
</feature>
<dbReference type="KEGG" id="lamb:KBB96_08275"/>
<dbReference type="Proteomes" id="UP000676169">
    <property type="component" value="Chromosome"/>
</dbReference>
<dbReference type="AlphaFoldDB" id="A0A975J2M1"/>
<feature type="compositionally biased region" description="Basic and acidic residues" evidence="2">
    <location>
        <begin position="25"/>
        <end position="37"/>
    </location>
</feature>
<accession>A0A975J2M1</accession>
<evidence type="ECO:0000256" key="1">
    <source>
        <dbReference type="SAM" id="Coils"/>
    </source>
</evidence>
<feature type="region of interest" description="Disordered" evidence="2">
    <location>
        <begin position="321"/>
        <end position="384"/>
    </location>
</feature>
<evidence type="ECO:0000313" key="4">
    <source>
        <dbReference type="Proteomes" id="UP000676169"/>
    </source>
</evidence>
<name>A0A975J2M1_9BACT</name>
<organism evidence="3 4">
    <name type="scientific">Luteolibacter ambystomatis</name>
    <dbReference type="NCBI Taxonomy" id="2824561"/>
    <lineage>
        <taxon>Bacteria</taxon>
        <taxon>Pseudomonadati</taxon>
        <taxon>Verrucomicrobiota</taxon>
        <taxon>Verrucomicrobiia</taxon>
        <taxon>Verrucomicrobiales</taxon>
        <taxon>Verrucomicrobiaceae</taxon>
        <taxon>Luteolibacter</taxon>
    </lineage>
</organism>
<dbReference type="RefSeq" id="WP_211634220.1">
    <property type="nucleotide sequence ID" value="NZ_CP073100.1"/>
</dbReference>